<evidence type="ECO:0000256" key="1">
    <source>
        <dbReference type="ARBA" id="ARBA00022723"/>
    </source>
</evidence>
<organism evidence="5 6">
    <name type="scientific">Geothrix limicola</name>
    <dbReference type="NCBI Taxonomy" id="2927978"/>
    <lineage>
        <taxon>Bacteria</taxon>
        <taxon>Pseudomonadati</taxon>
        <taxon>Acidobacteriota</taxon>
        <taxon>Holophagae</taxon>
        <taxon>Holophagales</taxon>
        <taxon>Holophagaceae</taxon>
        <taxon>Geothrix</taxon>
    </lineage>
</organism>
<evidence type="ECO:0000313" key="5">
    <source>
        <dbReference type="EMBL" id="GLH75088.1"/>
    </source>
</evidence>
<dbReference type="Pfam" id="PF01522">
    <property type="entry name" value="Polysacc_deac_1"/>
    <property type="match status" value="1"/>
</dbReference>
<dbReference type="InterPro" id="IPR002509">
    <property type="entry name" value="NODB_dom"/>
</dbReference>
<dbReference type="Proteomes" id="UP001165069">
    <property type="component" value="Unassembled WGS sequence"/>
</dbReference>
<dbReference type="CDD" id="cd10960">
    <property type="entry name" value="CE4_NodB_like_1"/>
    <property type="match status" value="1"/>
</dbReference>
<evidence type="ECO:0000256" key="2">
    <source>
        <dbReference type="ARBA" id="ARBA00022801"/>
    </source>
</evidence>
<dbReference type="InterPro" id="IPR011330">
    <property type="entry name" value="Glyco_hydro/deAcase_b/a-brl"/>
</dbReference>
<evidence type="ECO:0000313" key="6">
    <source>
        <dbReference type="Proteomes" id="UP001165069"/>
    </source>
</evidence>
<keyword evidence="1" id="KW-0479">Metal-binding</keyword>
<dbReference type="Gene3D" id="3.20.20.370">
    <property type="entry name" value="Glycoside hydrolase/deacetylase"/>
    <property type="match status" value="1"/>
</dbReference>
<evidence type="ECO:0000256" key="3">
    <source>
        <dbReference type="SAM" id="SignalP"/>
    </source>
</evidence>
<gene>
    <name evidence="5" type="ORF">GETHLI_35910</name>
</gene>
<name>A0ABQ5QLT9_9BACT</name>
<dbReference type="RefSeq" id="WP_285578160.1">
    <property type="nucleotide sequence ID" value="NZ_BSDE01000016.1"/>
</dbReference>
<sequence length="294" mass="32474">MRSLVLWLVPVALSAQSVALSFDDGINPRQQPQGKAWNSSILAALAKGKVKSVLFPAGKGVDSPDGLALVRAWGEAGHLVGNHTYSHFSLAAETTTLLAFEADVQKYETLLKTMPGWTPRLRFPYLKEGSTTEKRDGFRVWMSTHGYQPAPVSIDASDWHYNARFLDAENDSPGTKTAGFRQAYLEHLWDRATYYDGLAKQVLGRSAKHVLLLHTNGINAAFLSDIIEMFRSKGWPIISPEEAFADPLYSMKPNVLPAGESILWSLAKEKGVTGLRYPGEDDIYEKPKLKALGL</sequence>
<feature type="chain" id="PRO_5046970064" description="NodB homology domain-containing protein" evidence="3">
    <location>
        <begin position="22"/>
        <end position="294"/>
    </location>
</feature>
<proteinExistence type="predicted"/>
<dbReference type="SUPFAM" id="SSF88713">
    <property type="entry name" value="Glycoside hydrolase/deacetylase"/>
    <property type="match status" value="1"/>
</dbReference>
<dbReference type="EMBL" id="BSDE01000016">
    <property type="protein sequence ID" value="GLH75088.1"/>
    <property type="molecule type" value="Genomic_DNA"/>
</dbReference>
<reference evidence="5 6" key="1">
    <citation type="journal article" date="2023" name="Antonie Van Leeuwenhoek">
        <title>Mesoterricola silvestris gen. nov., sp. nov., Mesoterricola sediminis sp. nov., Geothrix oryzae sp. nov., Geothrix edaphica sp. nov., Geothrix rubra sp. nov., and Geothrix limicola sp. nov., six novel members of Acidobacteriota isolated from soils.</title>
        <authorList>
            <person name="Itoh H."/>
            <person name="Sugisawa Y."/>
            <person name="Mise K."/>
            <person name="Xu Z."/>
            <person name="Kuniyasu M."/>
            <person name="Ushijima N."/>
            <person name="Kawano K."/>
            <person name="Kobayashi E."/>
            <person name="Shiratori Y."/>
            <person name="Masuda Y."/>
            <person name="Senoo K."/>
        </authorList>
    </citation>
    <scope>NUCLEOTIDE SEQUENCE [LARGE SCALE GENOMIC DNA]</scope>
    <source>
        <strain evidence="5 6">Red804</strain>
    </source>
</reference>
<feature type="domain" description="NodB homology" evidence="4">
    <location>
        <begin position="14"/>
        <end position="132"/>
    </location>
</feature>
<dbReference type="InterPro" id="IPR050248">
    <property type="entry name" value="Polysacc_deacetylase_ArnD"/>
</dbReference>
<dbReference type="PANTHER" id="PTHR10587">
    <property type="entry name" value="GLYCOSYL TRANSFERASE-RELATED"/>
    <property type="match status" value="1"/>
</dbReference>
<evidence type="ECO:0000259" key="4">
    <source>
        <dbReference type="Pfam" id="PF01522"/>
    </source>
</evidence>
<feature type="signal peptide" evidence="3">
    <location>
        <begin position="1"/>
        <end position="21"/>
    </location>
</feature>
<keyword evidence="6" id="KW-1185">Reference proteome</keyword>
<keyword evidence="3" id="KW-0732">Signal</keyword>
<protein>
    <recommendedName>
        <fullName evidence="4">NodB homology domain-containing protein</fullName>
    </recommendedName>
</protein>
<comment type="caution">
    <text evidence="5">The sequence shown here is derived from an EMBL/GenBank/DDBJ whole genome shotgun (WGS) entry which is preliminary data.</text>
</comment>
<keyword evidence="2" id="KW-0378">Hydrolase</keyword>
<accession>A0ABQ5QLT9</accession>
<dbReference type="PANTHER" id="PTHR10587:SF133">
    <property type="entry name" value="CHITIN DEACETYLASE 1-RELATED"/>
    <property type="match status" value="1"/>
</dbReference>